<dbReference type="AlphaFoldDB" id="A0A399EJE3"/>
<proteinExistence type="predicted"/>
<evidence type="ECO:0000256" key="3">
    <source>
        <dbReference type="PROSITE-ProRule" id="PRU00221"/>
    </source>
</evidence>
<dbReference type="Pfam" id="PF23383">
    <property type="entry name" value="Beta-prop_IFT140_1st"/>
    <property type="match status" value="1"/>
</dbReference>
<keyword evidence="6" id="KW-1185">Reference proteome</keyword>
<name>A0A399EJE3_9DEIN</name>
<organism evidence="5 6">
    <name type="scientific">Calidithermus terrae</name>
    <dbReference type="NCBI Taxonomy" id="1408545"/>
    <lineage>
        <taxon>Bacteria</taxon>
        <taxon>Thermotogati</taxon>
        <taxon>Deinococcota</taxon>
        <taxon>Deinococci</taxon>
        <taxon>Thermales</taxon>
        <taxon>Thermaceae</taxon>
        <taxon>Calidithermus</taxon>
    </lineage>
</organism>
<sequence length="406" mass="43717">MRGLLYALLSLTSLGFAQEGPGASLSLSCGLPSGIAPEEVKVSLGNKEIGTCATSSYALEPGSYKLVLRAEADGGTYYYFERTVRLTDRPLEVSARLELYDPRKPEGFKVATSYVYSMAHSPDGRYVAVGVADSTVRIWDVQSRKELRVLKGHSKYARALDFSRDGKLLASGSGDGTIRVWEVASGKQVQLMKPGKGVWNLSFDPTATRLTSVQLGGDVAFWDVRSGKYLKGFKTSQLLFSAAFSPSGRTMVLGRSTGGVEVWDLGSARRVNVVELASTPVYALAFSRNNRFLGVGLGDGSVLVFDLLAREDNGNPKQLAALTGHTDAVSSLAFSSDNRFLVSGSGDRTLRFWDLGKPQAPSLMMVSPDQPGPVYSLTFNPKTGVLASSGQGGQVYLWPRPVSRLE</sequence>
<feature type="repeat" description="WD" evidence="3">
    <location>
        <begin position="322"/>
        <end position="355"/>
    </location>
</feature>
<dbReference type="SUPFAM" id="SSF50978">
    <property type="entry name" value="WD40 repeat-like"/>
    <property type="match status" value="1"/>
</dbReference>
<evidence type="ECO:0000313" key="5">
    <source>
        <dbReference type="EMBL" id="RIH82271.1"/>
    </source>
</evidence>
<comment type="caution">
    <text evidence="5">The sequence shown here is derived from an EMBL/GenBank/DDBJ whole genome shotgun (WGS) entry which is preliminary data.</text>
</comment>
<protein>
    <submittedName>
        <fullName evidence="5">WD domain, G-beta repeat</fullName>
    </submittedName>
</protein>
<dbReference type="PROSITE" id="PS50082">
    <property type="entry name" value="WD_REPEATS_2"/>
    <property type="match status" value="3"/>
</dbReference>
<dbReference type="PANTHER" id="PTHR19879:SF9">
    <property type="entry name" value="TRANSCRIPTION INITIATION FACTOR TFIID SUBUNIT 5"/>
    <property type="match status" value="1"/>
</dbReference>
<dbReference type="Proteomes" id="UP000265715">
    <property type="component" value="Unassembled WGS sequence"/>
</dbReference>
<keyword evidence="2" id="KW-0677">Repeat</keyword>
<evidence type="ECO:0000313" key="6">
    <source>
        <dbReference type="Proteomes" id="UP000265715"/>
    </source>
</evidence>
<dbReference type="InterPro" id="IPR019775">
    <property type="entry name" value="WD40_repeat_CS"/>
</dbReference>
<dbReference type="InterPro" id="IPR020472">
    <property type="entry name" value="WD40_PAC1"/>
</dbReference>
<evidence type="ECO:0000256" key="1">
    <source>
        <dbReference type="ARBA" id="ARBA00022574"/>
    </source>
</evidence>
<feature type="repeat" description="WD" evidence="3">
    <location>
        <begin position="108"/>
        <end position="149"/>
    </location>
</feature>
<dbReference type="InterPro" id="IPR015943">
    <property type="entry name" value="WD40/YVTN_repeat-like_dom_sf"/>
</dbReference>
<dbReference type="PANTHER" id="PTHR19879">
    <property type="entry name" value="TRANSCRIPTION INITIATION FACTOR TFIID"/>
    <property type="match status" value="1"/>
</dbReference>
<dbReference type="CDD" id="cd00200">
    <property type="entry name" value="WD40"/>
    <property type="match status" value="1"/>
</dbReference>
<evidence type="ECO:0000256" key="2">
    <source>
        <dbReference type="ARBA" id="ARBA00022737"/>
    </source>
</evidence>
<dbReference type="InterPro" id="IPR001680">
    <property type="entry name" value="WD40_rpt"/>
</dbReference>
<accession>A0A399EJE3</accession>
<feature type="repeat" description="WD" evidence="3">
    <location>
        <begin position="150"/>
        <end position="191"/>
    </location>
</feature>
<keyword evidence="1 3" id="KW-0853">WD repeat</keyword>
<dbReference type="EMBL" id="QXDL01000128">
    <property type="protein sequence ID" value="RIH82271.1"/>
    <property type="molecule type" value="Genomic_DNA"/>
</dbReference>
<dbReference type="PRINTS" id="PR00320">
    <property type="entry name" value="GPROTEINBRPT"/>
</dbReference>
<feature type="domain" description="IFT140 first beta-propeller" evidence="4">
    <location>
        <begin position="115"/>
        <end position="399"/>
    </location>
</feature>
<dbReference type="SMART" id="SM00320">
    <property type="entry name" value="WD40"/>
    <property type="match status" value="7"/>
</dbReference>
<dbReference type="OrthoDB" id="134501at2"/>
<dbReference type="InterPro" id="IPR036322">
    <property type="entry name" value="WD40_repeat_dom_sf"/>
</dbReference>
<dbReference type="InterPro" id="IPR056154">
    <property type="entry name" value="Beta-prop_IFT140_1st"/>
</dbReference>
<dbReference type="PROSITE" id="PS50294">
    <property type="entry name" value="WD_REPEATS_REGION"/>
    <property type="match status" value="3"/>
</dbReference>
<dbReference type="PROSITE" id="PS00678">
    <property type="entry name" value="WD_REPEATS_1"/>
    <property type="match status" value="2"/>
</dbReference>
<dbReference type="Gene3D" id="2.130.10.10">
    <property type="entry name" value="YVTN repeat-like/Quinoprotein amine dehydrogenase"/>
    <property type="match status" value="2"/>
</dbReference>
<evidence type="ECO:0000259" key="4">
    <source>
        <dbReference type="Pfam" id="PF23383"/>
    </source>
</evidence>
<reference evidence="5 6" key="1">
    <citation type="submission" date="2018-08" db="EMBL/GenBank/DDBJ databases">
        <title>Meiothermus terrae DSM 26712 genome sequencing project.</title>
        <authorList>
            <person name="Da Costa M.S."/>
            <person name="Albuquerque L."/>
            <person name="Raposo P."/>
            <person name="Froufe H.J.C."/>
            <person name="Barroso C.S."/>
            <person name="Egas C."/>
        </authorList>
    </citation>
    <scope>NUCLEOTIDE SEQUENCE [LARGE SCALE GENOMIC DNA]</scope>
    <source>
        <strain evidence="5 6">DSM 26712</strain>
    </source>
</reference>
<dbReference type="RefSeq" id="WP_119315726.1">
    <property type="nucleotide sequence ID" value="NZ_QXDL01000128.1"/>
</dbReference>
<gene>
    <name evidence="5" type="ORF">Mterra_02736</name>
</gene>